<dbReference type="InterPro" id="IPR058934">
    <property type="entry name" value="YMC020W-like"/>
</dbReference>
<evidence type="ECO:0000259" key="1">
    <source>
        <dbReference type="Pfam" id="PF26147"/>
    </source>
</evidence>
<dbReference type="Proteomes" id="UP000789508">
    <property type="component" value="Unassembled WGS sequence"/>
</dbReference>
<evidence type="ECO:0000313" key="3">
    <source>
        <dbReference type="Proteomes" id="UP000789508"/>
    </source>
</evidence>
<dbReference type="InterPro" id="IPR058933">
    <property type="entry name" value="YMC020W-like_ab_hydrolase"/>
</dbReference>
<dbReference type="EMBL" id="CAJVPS010000579">
    <property type="protein sequence ID" value="CAG8496019.1"/>
    <property type="molecule type" value="Genomic_DNA"/>
</dbReference>
<dbReference type="PANTHER" id="PTHR47349:SF1">
    <property type="entry name" value="AER328WP"/>
    <property type="match status" value="1"/>
</dbReference>
<comment type="caution">
    <text evidence="2">The sequence shown here is derived from an EMBL/GenBank/DDBJ whole genome shotgun (WGS) entry which is preliminary data.</text>
</comment>
<keyword evidence="3" id="KW-1185">Reference proteome</keyword>
<sequence length="414" mass="46256">MILPPYEDTSPPAGTMKAITRILRLNKLAAVLKGSDKNQPIAIIGVHGWQPKILQNIVKLDSGLFCAKMAEAVRQKLGLGPNEGDITSIPLNGYGTVLKRRDDFLKQIQANQTTSEKLKNAKILYVVGHSQGVPVSVFLLQKLIEVGLVNPNQQKICACLMAGISQGPISRFDPAGKLAEAIDDDQTEEMFEFQKSSSSISQAYRDATANILKGGVKIVYFASGNDEAVPLHSALYSHMSHPSIKRGIYVATTVYEEKRFIVDLVRILIRIRNNDYSDHGLLNLLSDSLIGYLIDKGHSDLHNEPEAYQYAVDHLTKSKDNKDVDIKFTEFDYSLPEKPHRTYVPWAMRGLLSDEEVIITEKLMPDLKSLRQVYKTWSPNPTDLVAAELKCDLEPFGDDTEEKYIEKEIADKLN</sequence>
<reference evidence="2" key="1">
    <citation type="submission" date="2021-06" db="EMBL/GenBank/DDBJ databases">
        <authorList>
            <person name="Kallberg Y."/>
            <person name="Tangrot J."/>
            <person name="Rosling A."/>
        </authorList>
    </citation>
    <scope>NUCLEOTIDE SEQUENCE</scope>
    <source>
        <strain evidence="2">FL130A</strain>
    </source>
</reference>
<evidence type="ECO:0000313" key="2">
    <source>
        <dbReference type="EMBL" id="CAG8496019.1"/>
    </source>
</evidence>
<feature type="domain" description="YMC020W-like alpha/beta hydrolase" evidence="1">
    <location>
        <begin position="32"/>
        <end position="354"/>
    </location>
</feature>
<gene>
    <name evidence="2" type="ORF">ALEPTO_LOCUS3233</name>
</gene>
<protein>
    <submittedName>
        <fullName evidence="2">13285_t:CDS:1</fullName>
    </submittedName>
</protein>
<dbReference type="OrthoDB" id="5598028at2759"/>
<proteinExistence type="predicted"/>
<accession>A0A9N9EWI5</accession>
<dbReference type="PANTHER" id="PTHR47349">
    <property type="entry name" value="CHROMOSOME 8, WHOLE GENOME SHOTGUN SEQUENCE"/>
    <property type="match status" value="1"/>
</dbReference>
<organism evidence="2 3">
    <name type="scientific">Ambispora leptoticha</name>
    <dbReference type="NCBI Taxonomy" id="144679"/>
    <lineage>
        <taxon>Eukaryota</taxon>
        <taxon>Fungi</taxon>
        <taxon>Fungi incertae sedis</taxon>
        <taxon>Mucoromycota</taxon>
        <taxon>Glomeromycotina</taxon>
        <taxon>Glomeromycetes</taxon>
        <taxon>Archaeosporales</taxon>
        <taxon>Ambisporaceae</taxon>
        <taxon>Ambispora</taxon>
    </lineage>
</organism>
<name>A0A9N9EWI5_9GLOM</name>
<dbReference type="Pfam" id="PF26147">
    <property type="entry name" value="AB_HYDROLASE_YMC0-YMC35"/>
    <property type="match status" value="1"/>
</dbReference>
<dbReference type="AlphaFoldDB" id="A0A9N9EWI5"/>